<proteinExistence type="predicted"/>
<evidence type="ECO:0000313" key="2">
    <source>
        <dbReference type="Proteomes" id="UP000008367"/>
    </source>
</evidence>
<dbReference type="EMBL" id="AJSR01001646">
    <property type="protein sequence ID" value="EKM30465.1"/>
    <property type="molecule type" value="Genomic_DNA"/>
</dbReference>
<dbReference type="Proteomes" id="UP000008367">
    <property type="component" value="Unassembled WGS sequence"/>
</dbReference>
<accession>A0A454CVL5</accession>
<dbReference type="AlphaFoldDB" id="A0A454CVL5"/>
<feature type="non-terminal residue" evidence="1">
    <location>
        <position position="1"/>
    </location>
</feature>
<name>A0A454CVL5_VIBHA</name>
<comment type="caution">
    <text evidence="1">The sequence shown here is derived from an EMBL/GenBank/DDBJ whole genome shotgun (WGS) entry which is preliminary data.</text>
</comment>
<reference evidence="1 2" key="1">
    <citation type="submission" date="2012-10" db="EMBL/GenBank/DDBJ databases">
        <title>Genome sequence of Vibrio Cholerae HENC-02.</title>
        <authorList>
            <person name="Eppinger M."/>
            <person name="Hasan N.A."/>
            <person name="Sengamalay N."/>
            <person name="Hine E."/>
            <person name="Su Q."/>
            <person name="Daugherty S.C."/>
            <person name="Young S."/>
            <person name="Sadzewicz L."/>
            <person name="Tallon L."/>
            <person name="Cebula T.A."/>
            <person name="Ravel J."/>
            <person name="Colwell R.R."/>
        </authorList>
    </citation>
    <scope>NUCLEOTIDE SEQUENCE [LARGE SCALE GENOMIC DNA]</scope>
    <source>
        <strain evidence="1 2">HENC-02</strain>
    </source>
</reference>
<protein>
    <submittedName>
        <fullName evidence="1">Uncharacterized protein</fullName>
    </submittedName>
</protein>
<organism evidence="1 2">
    <name type="scientific">Vibrio harveyi</name>
    <name type="common">Beneckea harveyi</name>
    <dbReference type="NCBI Taxonomy" id="669"/>
    <lineage>
        <taxon>Bacteria</taxon>
        <taxon>Pseudomonadati</taxon>
        <taxon>Pseudomonadota</taxon>
        <taxon>Gammaproteobacteria</taxon>
        <taxon>Vibrionales</taxon>
        <taxon>Vibrionaceae</taxon>
        <taxon>Vibrio</taxon>
    </lineage>
</organism>
<sequence>IPSRIAPIYTQYMGKNHSNYATMRDN</sequence>
<gene>
    <name evidence="1" type="ORF">VCHENC02_3802B</name>
</gene>
<evidence type="ECO:0000313" key="1">
    <source>
        <dbReference type="EMBL" id="EKM30465.1"/>
    </source>
</evidence>